<name>A0A645E843_9ZZZZ</name>
<reference evidence="10" key="1">
    <citation type="submission" date="2019-08" db="EMBL/GenBank/DDBJ databases">
        <authorList>
            <person name="Kucharzyk K."/>
            <person name="Murdoch R.W."/>
            <person name="Higgins S."/>
            <person name="Loffler F."/>
        </authorList>
    </citation>
    <scope>NUCLEOTIDE SEQUENCE</scope>
</reference>
<dbReference type="GO" id="GO:0016491">
    <property type="term" value="F:oxidoreductase activity"/>
    <property type="evidence" value="ECO:0007669"/>
    <property type="project" value="UniProtKB-KW"/>
</dbReference>
<dbReference type="EMBL" id="VSSQ01043683">
    <property type="protein sequence ID" value="MPM97398.1"/>
    <property type="molecule type" value="Genomic_DNA"/>
</dbReference>
<dbReference type="InterPro" id="IPR003730">
    <property type="entry name" value="Cu_polyphenol_OxRdtase"/>
</dbReference>
<evidence type="ECO:0000256" key="3">
    <source>
        <dbReference type="ARBA" id="ARBA00022679"/>
    </source>
</evidence>
<evidence type="ECO:0000313" key="10">
    <source>
        <dbReference type="EMBL" id="MPM97398.1"/>
    </source>
</evidence>
<keyword evidence="3" id="KW-0808">Transferase</keyword>
<dbReference type="Pfam" id="PF02578">
    <property type="entry name" value="Cu-oxidase_4"/>
    <property type="match status" value="1"/>
</dbReference>
<evidence type="ECO:0000256" key="5">
    <source>
        <dbReference type="ARBA" id="ARBA00022801"/>
    </source>
</evidence>
<proteinExistence type="inferred from homology"/>
<evidence type="ECO:0000256" key="7">
    <source>
        <dbReference type="ARBA" id="ARBA00047989"/>
    </source>
</evidence>
<comment type="catalytic activity">
    <reaction evidence="9">
        <text>S-methyl-5'-thioadenosine + phosphate = 5-(methylsulfanyl)-alpha-D-ribose 1-phosphate + adenine</text>
        <dbReference type="Rhea" id="RHEA:11852"/>
        <dbReference type="ChEBI" id="CHEBI:16708"/>
        <dbReference type="ChEBI" id="CHEBI:17509"/>
        <dbReference type="ChEBI" id="CHEBI:43474"/>
        <dbReference type="ChEBI" id="CHEBI:58533"/>
        <dbReference type="EC" id="2.4.2.28"/>
    </reaction>
    <physiologicalReaction direction="left-to-right" evidence="9">
        <dbReference type="Rhea" id="RHEA:11853"/>
    </physiologicalReaction>
</comment>
<keyword evidence="4" id="KW-0479">Metal-binding</keyword>
<evidence type="ECO:0000256" key="8">
    <source>
        <dbReference type="ARBA" id="ARBA00048968"/>
    </source>
</evidence>
<dbReference type="PANTHER" id="PTHR30616:SF2">
    <property type="entry name" value="PURINE NUCLEOSIDE PHOSPHORYLASE LACC1"/>
    <property type="match status" value="1"/>
</dbReference>
<dbReference type="SUPFAM" id="SSF64438">
    <property type="entry name" value="CNF1/YfiH-like putative cysteine hydrolases"/>
    <property type="match status" value="1"/>
</dbReference>
<comment type="caution">
    <text evidence="10">The sequence shown here is derived from an EMBL/GenBank/DDBJ whole genome shotgun (WGS) entry which is preliminary data.</text>
</comment>
<protein>
    <submittedName>
        <fullName evidence="10">Polyphenol oxidase</fullName>
        <ecNumber evidence="10">1.10.3.-</ecNumber>
    </submittedName>
</protein>
<dbReference type="PANTHER" id="PTHR30616">
    <property type="entry name" value="UNCHARACTERIZED PROTEIN YFIH"/>
    <property type="match status" value="1"/>
</dbReference>
<dbReference type="InterPro" id="IPR038371">
    <property type="entry name" value="Cu_polyphenol_OxRdtase_sf"/>
</dbReference>
<comment type="catalytic activity">
    <reaction evidence="8">
        <text>adenosine + phosphate = alpha-D-ribose 1-phosphate + adenine</text>
        <dbReference type="Rhea" id="RHEA:27642"/>
        <dbReference type="ChEBI" id="CHEBI:16335"/>
        <dbReference type="ChEBI" id="CHEBI:16708"/>
        <dbReference type="ChEBI" id="CHEBI:43474"/>
        <dbReference type="ChEBI" id="CHEBI:57720"/>
        <dbReference type="EC" id="2.4.2.1"/>
    </reaction>
    <physiologicalReaction direction="left-to-right" evidence="8">
        <dbReference type="Rhea" id="RHEA:27643"/>
    </physiologicalReaction>
</comment>
<dbReference type="CDD" id="cd16833">
    <property type="entry name" value="YfiH"/>
    <property type="match status" value="1"/>
</dbReference>
<gene>
    <name evidence="10" type="ORF">SDC9_144571</name>
</gene>
<keyword evidence="5" id="KW-0378">Hydrolase</keyword>
<comment type="catalytic activity">
    <reaction evidence="1">
        <text>inosine + phosphate = alpha-D-ribose 1-phosphate + hypoxanthine</text>
        <dbReference type="Rhea" id="RHEA:27646"/>
        <dbReference type="ChEBI" id="CHEBI:17368"/>
        <dbReference type="ChEBI" id="CHEBI:17596"/>
        <dbReference type="ChEBI" id="CHEBI:43474"/>
        <dbReference type="ChEBI" id="CHEBI:57720"/>
        <dbReference type="EC" id="2.4.2.1"/>
    </reaction>
    <physiologicalReaction direction="left-to-right" evidence="1">
        <dbReference type="Rhea" id="RHEA:27647"/>
    </physiologicalReaction>
</comment>
<comment type="similarity">
    <text evidence="2">Belongs to the purine nucleoside phosphorylase YfiH/LACC1 family.</text>
</comment>
<dbReference type="EC" id="1.10.3.-" evidence="10"/>
<evidence type="ECO:0000256" key="9">
    <source>
        <dbReference type="ARBA" id="ARBA00049893"/>
    </source>
</evidence>
<organism evidence="10">
    <name type="scientific">bioreactor metagenome</name>
    <dbReference type="NCBI Taxonomy" id="1076179"/>
    <lineage>
        <taxon>unclassified sequences</taxon>
        <taxon>metagenomes</taxon>
        <taxon>ecological metagenomes</taxon>
    </lineage>
</organism>
<dbReference type="InterPro" id="IPR011324">
    <property type="entry name" value="Cytotoxic_necrot_fac-like_cat"/>
</dbReference>
<evidence type="ECO:0000256" key="1">
    <source>
        <dbReference type="ARBA" id="ARBA00000553"/>
    </source>
</evidence>
<comment type="catalytic activity">
    <reaction evidence="7">
        <text>adenosine + H2O + H(+) = inosine + NH4(+)</text>
        <dbReference type="Rhea" id="RHEA:24408"/>
        <dbReference type="ChEBI" id="CHEBI:15377"/>
        <dbReference type="ChEBI" id="CHEBI:15378"/>
        <dbReference type="ChEBI" id="CHEBI:16335"/>
        <dbReference type="ChEBI" id="CHEBI:17596"/>
        <dbReference type="ChEBI" id="CHEBI:28938"/>
        <dbReference type="EC" id="3.5.4.4"/>
    </reaction>
    <physiologicalReaction direction="left-to-right" evidence="7">
        <dbReference type="Rhea" id="RHEA:24409"/>
    </physiologicalReaction>
</comment>
<evidence type="ECO:0000256" key="4">
    <source>
        <dbReference type="ARBA" id="ARBA00022723"/>
    </source>
</evidence>
<dbReference type="GO" id="GO:0004000">
    <property type="term" value="F:adenosine deaminase activity"/>
    <property type="evidence" value="ECO:0007669"/>
    <property type="project" value="RHEA"/>
</dbReference>
<keyword evidence="6" id="KW-0862">Zinc</keyword>
<evidence type="ECO:0000256" key="2">
    <source>
        <dbReference type="ARBA" id="ARBA00007353"/>
    </source>
</evidence>
<sequence>MRQNYRIFASAIGADPERYAAVKQVHSTIVLLAPQETLANPFTKEKIVEADGVISNTPGVFPVCYFADCIPTLLYEPDARCWGAVHSGWRGAAEDILGIAIRRMKEELGADPAKILMAIGPSICPDCFEVGPEVAEKFDADLVLCGYPKPHVDLWRAVERSAVKAGVPEGNITCMGECTMEYIDCYFSHRAHGERRGVLMAAIGLPEKT</sequence>
<dbReference type="Gene3D" id="3.60.140.10">
    <property type="entry name" value="CNF1/YfiH-like putative cysteine hydrolases"/>
    <property type="match status" value="1"/>
</dbReference>
<accession>A0A645E843</accession>
<keyword evidence="10" id="KW-0560">Oxidoreductase</keyword>
<evidence type="ECO:0000256" key="6">
    <source>
        <dbReference type="ARBA" id="ARBA00022833"/>
    </source>
</evidence>
<dbReference type="AlphaFoldDB" id="A0A645E843"/>
<dbReference type="GO" id="GO:0017061">
    <property type="term" value="F:S-methyl-5-thioadenosine phosphorylase activity"/>
    <property type="evidence" value="ECO:0007669"/>
    <property type="project" value="UniProtKB-EC"/>
</dbReference>
<dbReference type="GO" id="GO:0005507">
    <property type="term" value="F:copper ion binding"/>
    <property type="evidence" value="ECO:0007669"/>
    <property type="project" value="TreeGrafter"/>
</dbReference>